<evidence type="ECO:0000256" key="3">
    <source>
        <dbReference type="ARBA" id="ARBA00022519"/>
    </source>
</evidence>
<keyword evidence="5" id="KW-0472">Membrane</keyword>
<name>A0A2W7JWL5_9PROT</name>
<evidence type="ECO:0000313" key="7">
    <source>
        <dbReference type="EMBL" id="PZW39860.1"/>
    </source>
</evidence>
<accession>A0A2W7JWL5</accession>
<dbReference type="Pfam" id="PF03279">
    <property type="entry name" value="Lip_A_acyltrans"/>
    <property type="match status" value="1"/>
</dbReference>
<reference evidence="7 8" key="1">
    <citation type="submission" date="2018-06" db="EMBL/GenBank/DDBJ databases">
        <title>Genomic Encyclopedia of Archaeal and Bacterial Type Strains, Phase II (KMG-II): from individual species to whole genera.</title>
        <authorList>
            <person name="Goeker M."/>
        </authorList>
    </citation>
    <scope>NUCLEOTIDE SEQUENCE [LARGE SCALE GENOMIC DNA]</scope>
    <source>
        <strain evidence="7 8">DSM 24525</strain>
    </source>
</reference>
<protein>
    <submittedName>
        <fullName evidence="7">Lauroyl/myristoyl acyltransferase</fullName>
    </submittedName>
</protein>
<dbReference type="GO" id="GO:0009247">
    <property type="term" value="P:glycolipid biosynthetic process"/>
    <property type="evidence" value="ECO:0007669"/>
    <property type="project" value="UniProtKB-ARBA"/>
</dbReference>
<keyword evidence="8" id="KW-1185">Reference proteome</keyword>
<keyword evidence="4 7" id="KW-0808">Transferase</keyword>
<organism evidence="7 8">
    <name type="scientific">Humitalea rosea</name>
    <dbReference type="NCBI Taxonomy" id="990373"/>
    <lineage>
        <taxon>Bacteria</taxon>
        <taxon>Pseudomonadati</taxon>
        <taxon>Pseudomonadota</taxon>
        <taxon>Alphaproteobacteria</taxon>
        <taxon>Acetobacterales</taxon>
        <taxon>Roseomonadaceae</taxon>
        <taxon>Humitalea</taxon>
    </lineage>
</organism>
<proteinExistence type="predicted"/>
<dbReference type="PANTHER" id="PTHR30606">
    <property type="entry name" value="LIPID A BIOSYNTHESIS LAUROYL ACYLTRANSFERASE"/>
    <property type="match status" value="1"/>
</dbReference>
<dbReference type="CDD" id="cd07984">
    <property type="entry name" value="LPLAT_LABLAT-like"/>
    <property type="match status" value="1"/>
</dbReference>
<evidence type="ECO:0000256" key="1">
    <source>
        <dbReference type="ARBA" id="ARBA00004533"/>
    </source>
</evidence>
<dbReference type="GO" id="GO:0005886">
    <property type="term" value="C:plasma membrane"/>
    <property type="evidence" value="ECO:0007669"/>
    <property type="project" value="UniProtKB-SubCell"/>
</dbReference>
<evidence type="ECO:0000256" key="2">
    <source>
        <dbReference type="ARBA" id="ARBA00022475"/>
    </source>
</evidence>
<dbReference type="EMBL" id="QKYU01000027">
    <property type="protein sequence ID" value="PZW39860.1"/>
    <property type="molecule type" value="Genomic_DNA"/>
</dbReference>
<evidence type="ECO:0000256" key="5">
    <source>
        <dbReference type="ARBA" id="ARBA00023136"/>
    </source>
</evidence>
<dbReference type="Proteomes" id="UP000249688">
    <property type="component" value="Unassembled WGS sequence"/>
</dbReference>
<evidence type="ECO:0000256" key="6">
    <source>
        <dbReference type="ARBA" id="ARBA00023315"/>
    </source>
</evidence>
<sequence>MDELYRAPPWHWQDRSGRLALWRWWVRDPFQGVRDLVPHWLLRPLPTPLVTRIGARLSQGQEQRRVEASARARALLRQLRPGASEAEIETLLRAHWRHLGRTFAEFSVLHRFWAEGRIEVAGLEHLEAVRAAGRPLVIAGLHVGSWEALHAGLSGLGVRFFGIYQRLPNRFRMRIADAARNRIRRAGGPGVALAPTLGAVFTAHRLLESREAALLYYVDEYWRGRVHAPALGRPLVIEGNIARAVRLASATGAAVIPAYALRIGEDARFRLTFLPEVPIGPQGRGRRGILEDIQALDAAIEPVIRAHPEQWMMLHAFRPDR</sequence>
<comment type="subcellular location">
    <subcellularLocation>
        <location evidence="1">Cell inner membrane</location>
    </subcellularLocation>
</comment>
<dbReference type="AlphaFoldDB" id="A0A2W7JWL5"/>
<evidence type="ECO:0000256" key="4">
    <source>
        <dbReference type="ARBA" id="ARBA00022679"/>
    </source>
</evidence>
<keyword evidence="2" id="KW-1003">Cell membrane</keyword>
<comment type="caution">
    <text evidence="7">The sequence shown here is derived from an EMBL/GenBank/DDBJ whole genome shotgun (WGS) entry which is preliminary data.</text>
</comment>
<dbReference type="GO" id="GO:0016746">
    <property type="term" value="F:acyltransferase activity"/>
    <property type="evidence" value="ECO:0007669"/>
    <property type="project" value="UniProtKB-KW"/>
</dbReference>
<dbReference type="InterPro" id="IPR004960">
    <property type="entry name" value="LipA_acyltrans"/>
</dbReference>
<gene>
    <name evidence="7" type="ORF">C8P66_12763</name>
</gene>
<keyword evidence="6 7" id="KW-0012">Acyltransferase</keyword>
<keyword evidence="3" id="KW-0997">Cell inner membrane</keyword>
<dbReference type="PANTHER" id="PTHR30606:SF10">
    <property type="entry name" value="PHOSPHATIDYLINOSITOL MANNOSIDE ACYLTRANSFERASE"/>
    <property type="match status" value="1"/>
</dbReference>
<evidence type="ECO:0000313" key="8">
    <source>
        <dbReference type="Proteomes" id="UP000249688"/>
    </source>
</evidence>